<feature type="transmembrane region" description="Helical" evidence="12">
    <location>
        <begin position="276"/>
        <end position="296"/>
    </location>
</feature>
<comment type="catalytic activity">
    <reaction evidence="12">
        <text>K(+)(in) + H(+)(in) = K(+)(out) + H(+)(out)</text>
        <dbReference type="Rhea" id="RHEA:28490"/>
        <dbReference type="ChEBI" id="CHEBI:15378"/>
        <dbReference type="ChEBI" id="CHEBI:29103"/>
    </reaction>
</comment>
<dbReference type="InterPro" id="IPR053951">
    <property type="entry name" value="K_trans_N"/>
</dbReference>
<comment type="similarity">
    <text evidence="2 12">Belongs to the HAK/KUP transporter (TC 2.A.72) family.</text>
</comment>
<keyword evidence="7 12" id="KW-0769">Symport</keyword>
<evidence type="ECO:0000256" key="6">
    <source>
        <dbReference type="ARBA" id="ARBA00022692"/>
    </source>
</evidence>
<feature type="transmembrane region" description="Helical" evidence="12">
    <location>
        <begin position="366"/>
        <end position="386"/>
    </location>
</feature>
<protein>
    <recommendedName>
        <fullName evidence="12">Probable potassium transport system protein Kup</fullName>
    </recommendedName>
</protein>
<evidence type="ECO:0000313" key="16">
    <source>
        <dbReference type="EMBL" id="SDB84504.1"/>
    </source>
</evidence>
<feature type="domain" description="K+ potassium transporter C-terminal" evidence="15">
    <location>
        <begin position="503"/>
        <end position="656"/>
    </location>
</feature>
<feature type="transmembrane region" description="Helical" evidence="12">
    <location>
        <begin position="452"/>
        <end position="469"/>
    </location>
</feature>
<evidence type="ECO:0000256" key="12">
    <source>
        <dbReference type="HAMAP-Rule" id="MF_01522"/>
    </source>
</evidence>
<evidence type="ECO:0000256" key="1">
    <source>
        <dbReference type="ARBA" id="ARBA00004141"/>
    </source>
</evidence>
<evidence type="ECO:0000256" key="10">
    <source>
        <dbReference type="ARBA" id="ARBA00023065"/>
    </source>
</evidence>
<keyword evidence="5 12" id="KW-0633">Potassium transport</keyword>
<evidence type="ECO:0000256" key="13">
    <source>
        <dbReference type="SAM" id="MobiDB-lite"/>
    </source>
</evidence>
<feature type="transmembrane region" description="Helical" evidence="12">
    <location>
        <begin position="36"/>
        <end position="57"/>
    </location>
</feature>
<evidence type="ECO:0000256" key="5">
    <source>
        <dbReference type="ARBA" id="ARBA00022538"/>
    </source>
</evidence>
<dbReference type="Pfam" id="PF22776">
    <property type="entry name" value="K_trans_C"/>
    <property type="match status" value="1"/>
</dbReference>
<comment type="function">
    <text evidence="12">Transport of potassium into the cell. Likely operates as a K(+):H(+) symporter.</text>
</comment>
<feature type="transmembrane region" description="Helical" evidence="12">
    <location>
        <begin position="198"/>
        <end position="218"/>
    </location>
</feature>
<dbReference type="InterPro" id="IPR053952">
    <property type="entry name" value="K_trans_C"/>
</dbReference>
<dbReference type="OrthoDB" id="9805577at2"/>
<evidence type="ECO:0000259" key="15">
    <source>
        <dbReference type="Pfam" id="PF22776"/>
    </source>
</evidence>
<evidence type="ECO:0000256" key="2">
    <source>
        <dbReference type="ARBA" id="ARBA00007019"/>
    </source>
</evidence>
<dbReference type="GO" id="GO:0015079">
    <property type="term" value="F:potassium ion transmembrane transporter activity"/>
    <property type="evidence" value="ECO:0007669"/>
    <property type="project" value="UniProtKB-UniRule"/>
</dbReference>
<keyword evidence="6 12" id="KW-0812">Transmembrane</keyword>
<feature type="transmembrane region" description="Helical" evidence="12">
    <location>
        <begin position="77"/>
        <end position="97"/>
    </location>
</feature>
<dbReference type="InterPro" id="IPR023051">
    <property type="entry name" value="Kup"/>
</dbReference>
<gene>
    <name evidence="12" type="primary">kup</name>
    <name evidence="16" type="ORF">GA0111570_104312</name>
</gene>
<dbReference type="PANTHER" id="PTHR30540:SF79">
    <property type="entry name" value="LOW AFFINITY POTASSIUM TRANSPORT SYSTEM PROTEIN KUP"/>
    <property type="match status" value="1"/>
</dbReference>
<sequence>MRENDTRPSPQPPGPASTGAADGTHVEASGHAGTPAAGLAFAALGVVFGDIGTSPLYAMQTVFATHHNDVQPVPEDVFGVISMVLWAITIVVSFKYITLVMRADNEGEGGILSLTHLLRNTVSSTRRMAVVTALGMTGAALFFGDSVITPAISVMSAVEGLTVVSPMFETWVVPAAVVILSGLFFVQKWGTAAVGRWFGPVMAVWFVTLALLGLPHIISHPAILGAVSPHHAILFIVSHPFIAFIAVGAVVLTITGAEALYADMGHFGKGPIRMSWFAVVFPALALNYFGQGAMILEDPATVGNPFFNMAPDWATLPLVGLATIATVIASQAVISGAFSVARQSVRMGLFPRLLVRHTSKLEGGQIYVPVVNWILFFGVLTLIGVFRSSANLASAYGLAVTGTLILESLLFLSLAHMVWKVQTWKIVVYIVLVLGVELAFFSANLAKLVSGGWLPLTIATAVLMVMTTWRKGAGLVAKHRRELEGPLDEFVEALRDSDIPRVPGVAVYAHPNSETTPLALRSNVYFNHVVHQHVVLIEIVNENVPHIRHVDRVHVQDLGFEDDGIVHISVHVGFSDSQDIPRGLALAIGRSPELDIDPDEAHYFLSVLTLHPTGDAKMSRWRKMFFVLMANNAASRTEVFHLPPDRTAVMGAEMEI</sequence>
<dbReference type="PANTHER" id="PTHR30540">
    <property type="entry name" value="OSMOTIC STRESS POTASSIUM TRANSPORTER"/>
    <property type="match status" value="1"/>
</dbReference>
<feature type="region of interest" description="Disordered" evidence="13">
    <location>
        <begin position="1"/>
        <end position="30"/>
    </location>
</feature>
<feature type="transmembrane region" description="Helical" evidence="12">
    <location>
        <begin position="392"/>
        <end position="414"/>
    </location>
</feature>
<keyword evidence="3 12" id="KW-0813">Transport</keyword>
<feature type="transmembrane region" description="Helical" evidence="12">
    <location>
        <begin position="316"/>
        <end position="341"/>
    </location>
</feature>
<reference evidence="16 17" key="1">
    <citation type="submission" date="2016-06" db="EMBL/GenBank/DDBJ databases">
        <authorList>
            <person name="Olsen C.W."/>
            <person name="Carey S."/>
            <person name="Hinshaw L."/>
            <person name="Karasin A.I."/>
        </authorList>
    </citation>
    <scope>NUCLEOTIDE SEQUENCE [LARGE SCALE GENOMIC DNA]</scope>
    <source>
        <strain evidence="16 17">LZ-22</strain>
    </source>
</reference>
<accession>A0A1G6GRB6</accession>
<name>A0A1G6GRB6_9ACTN</name>
<feature type="transmembrane region" description="Helical" evidence="12">
    <location>
        <begin position="128"/>
        <end position="148"/>
    </location>
</feature>
<evidence type="ECO:0000256" key="3">
    <source>
        <dbReference type="ARBA" id="ARBA00022448"/>
    </source>
</evidence>
<evidence type="ECO:0000256" key="8">
    <source>
        <dbReference type="ARBA" id="ARBA00022958"/>
    </source>
</evidence>
<keyword evidence="17" id="KW-1185">Reference proteome</keyword>
<feature type="transmembrane region" description="Helical" evidence="12">
    <location>
        <begin position="230"/>
        <end position="255"/>
    </location>
</feature>
<dbReference type="InterPro" id="IPR003855">
    <property type="entry name" value="K+_transporter"/>
</dbReference>
<dbReference type="Pfam" id="PF02705">
    <property type="entry name" value="K_trans"/>
    <property type="match status" value="1"/>
</dbReference>
<dbReference type="AlphaFoldDB" id="A0A1G6GRB6"/>
<feature type="domain" description="K+ potassium transporter integral membrane" evidence="14">
    <location>
        <begin position="39"/>
        <end position="492"/>
    </location>
</feature>
<comment type="subcellular location">
    <subcellularLocation>
        <location evidence="12">Cell membrane</location>
        <topology evidence="12">Multi-pass membrane protein</topology>
    </subcellularLocation>
    <subcellularLocation>
        <location evidence="1">Membrane</location>
        <topology evidence="1">Multi-pass membrane protein</topology>
    </subcellularLocation>
</comment>
<dbReference type="EMBL" id="FMYF01000004">
    <property type="protein sequence ID" value="SDB84504.1"/>
    <property type="molecule type" value="Genomic_DNA"/>
</dbReference>
<proteinExistence type="inferred from homology"/>
<keyword evidence="4 12" id="KW-1003">Cell membrane</keyword>
<organism evidence="16 17">
    <name type="scientific">Raineyella antarctica</name>
    <dbReference type="NCBI Taxonomy" id="1577474"/>
    <lineage>
        <taxon>Bacteria</taxon>
        <taxon>Bacillati</taxon>
        <taxon>Actinomycetota</taxon>
        <taxon>Actinomycetes</taxon>
        <taxon>Propionibacteriales</taxon>
        <taxon>Propionibacteriaceae</taxon>
        <taxon>Raineyella</taxon>
    </lineage>
</organism>
<evidence type="ECO:0000256" key="11">
    <source>
        <dbReference type="ARBA" id="ARBA00023136"/>
    </source>
</evidence>
<evidence type="ECO:0000313" key="17">
    <source>
        <dbReference type="Proteomes" id="UP000199086"/>
    </source>
</evidence>
<keyword evidence="10 12" id="KW-0406">Ion transport</keyword>
<evidence type="ECO:0000256" key="4">
    <source>
        <dbReference type="ARBA" id="ARBA00022475"/>
    </source>
</evidence>
<feature type="transmembrane region" description="Helical" evidence="12">
    <location>
        <begin position="426"/>
        <end position="446"/>
    </location>
</feature>
<dbReference type="HAMAP" id="MF_01522">
    <property type="entry name" value="Kup"/>
    <property type="match status" value="1"/>
</dbReference>
<dbReference type="RefSeq" id="WP_092609093.1">
    <property type="nucleotide sequence ID" value="NZ_FMYF01000004.1"/>
</dbReference>
<dbReference type="GO" id="GO:0005886">
    <property type="term" value="C:plasma membrane"/>
    <property type="evidence" value="ECO:0007669"/>
    <property type="project" value="UniProtKB-SubCell"/>
</dbReference>
<keyword evidence="9 12" id="KW-1133">Transmembrane helix</keyword>
<keyword evidence="11 12" id="KW-0472">Membrane</keyword>
<evidence type="ECO:0000259" key="14">
    <source>
        <dbReference type="Pfam" id="PF02705"/>
    </source>
</evidence>
<evidence type="ECO:0000256" key="7">
    <source>
        <dbReference type="ARBA" id="ARBA00022847"/>
    </source>
</evidence>
<dbReference type="Proteomes" id="UP000199086">
    <property type="component" value="Unassembled WGS sequence"/>
</dbReference>
<feature type="transmembrane region" description="Helical" evidence="12">
    <location>
        <begin position="168"/>
        <end position="186"/>
    </location>
</feature>
<dbReference type="GO" id="GO:0015293">
    <property type="term" value="F:symporter activity"/>
    <property type="evidence" value="ECO:0007669"/>
    <property type="project" value="UniProtKB-UniRule"/>
</dbReference>
<keyword evidence="8 12" id="KW-0630">Potassium</keyword>
<evidence type="ECO:0000256" key="9">
    <source>
        <dbReference type="ARBA" id="ARBA00022989"/>
    </source>
</evidence>